<feature type="transmembrane region" description="Helical" evidence="7">
    <location>
        <begin position="135"/>
        <end position="154"/>
    </location>
</feature>
<dbReference type="Pfam" id="PF07690">
    <property type="entry name" value="MFS_1"/>
    <property type="match status" value="1"/>
</dbReference>
<keyword evidence="6 7" id="KW-0472">Membrane</keyword>
<evidence type="ECO:0000313" key="8">
    <source>
        <dbReference type="EMBL" id="MFB9904622.1"/>
    </source>
</evidence>
<keyword evidence="3" id="KW-0813">Transport</keyword>
<name>A0ABV5ZUQ4_9PSEU</name>
<feature type="transmembrane region" description="Helical" evidence="7">
    <location>
        <begin position="160"/>
        <end position="180"/>
    </location>
</feature>
<comment type="caution">
    <text evidence="8">The sequence shown here is derived from an EMBL/GenBank/DDBJ whole genome shotgun (WGS) entry which is preliminary data.</text>
</comment>
<evidence type="ECO:0000313" key="9">
    <source>
        <dbReference type="Proteomes" id="UP001589693"/>
    </source>
</evidence>
<dbReference type="InterPro" id="IPR011701">
    <property type="entry name" value="MFS"/>
</dbReference>
<evidence type="ECO:0000256" key="4">
    <source>
        <dbReference type="ARBA" id="ARBA00022692"/>
    </source>
</evidence>
<feature type="transmembrane region" description="Helical" evidence="7">
    <location>
        <begin position="295"/>
        <end position="316"/>
    </location>
</feature>
<evidence type="ECO:0000256" key="3">
    <source>
        <dbReference type="ARBA" id="ARBA00022448"/>
    </source>
</evidence>
<dbReference type="SUPFAM" id="SSF103473">
    <property type="entry name" value="MFS general substrate transporter"/>
    <property type="match status" value="1"/>
</dbReference>
<feature type="transmembrane region" description="Helical" evidence="7">
    <location>
        <begin position="201"/>
        <end position="220"/>
    </location>
</feature>
<keyword evidence="4 7" id="KW-0812">Transmembrane</keyword>
<keyword evidence="9" id="KW-1185">Reference proteome</keyword>
<evidence type="ECO:0000256" key="2">
    <source>
        <dbReference type="ARBA" id="ARBA00008335"/>
    </source>
</evidence>
<protein>
    <submittedName>
        <fullName evidence="8">Sugar MFS transporter</fullName>
    </submittedName>
</protein>
<keyword evidence="5 7" id="KW-1133">Transmembrane helix</keyword>
<gene>
    <name evidence="8" type="ORF">ACFFQA_11840</name>
</gene>
<evidence type="ECO:0000256" key="6">
    <source>
        <dbReference type="ARBA" id="ARBA00023136"/>
    </source>
</evidence>
<comment type="similarity">
    <text evidence="2">Belongs to the major facilitator superfamily.</text>
</comment>
<feature type="transmembrane region" description="Helical" evidence="7">
    <location>
        <begin position="328"/>
        <end position="352"/>
    </location>
</feature>
<dbReference type="Gene3D" id="1.20.1250.20">
    <property type="entry name" value="MFS general substrate transporter like domains"/>
    <property type="match status" value="2"/>
</dbReference>
<dbReference type="RefSeq" id="WP_377851826.1">
    <property type="nucleotide sequence ID" value="NZ_JBHLZU010000010.1"/>
</dbReference>
<evidence type="ECO:0000256" key="7">
    <source>
        <dbReference type="SAM" id="Phobius"/>
    </source>
</evidence>
<feature type="transmembrane region" description="Helical" evidence="7">
    <location>
        <begin position="266"/>
        <end position="289"/>
    </location>
</feature>
<dbReference type="InterPro" id="IPR036259">
    <property type="entry name" value="MFS_trans_sf"/>
</dbReference>
<feature type="transmembrane region" description="Helical" evidence="7">
    <location>
        <begin position="48"/>
        <end position="68"/>
    </location>
</feature>
<dbReference type="PANTHER" id="PTHR23514:SF3">
    <property type="entry name" value="BYPASS OF STOP CODON PROTEIN 6"/>
    <property type="match status" value="1"/>
</dbReference>
<dbReference type="Proteomes" id="UP001589693">
    <property type="component" value="Unassembled WGS sequence"/>
</dbReference>
<feature type="transmembrane region" description="Helical" evidence="7">
    <location>
        <begin position="358"/>
        <end position="379"/>
    </location>
</feature>
<reference evidence="8 9" key="1">
    <citation type="submission" date="2024-09" db="EMBL/GenBank/DDBJ databases">
        <authorList>
            <person name="Sun Q."/>
            <person name="Mori K."/>
        </authorList>
    </citation>
    <scope>NUCLEOTIDE SEQUENCE [LARGE SCALE GENOMIC DNA]</scope>
    <source>
        <strain evidence="8 9">TBRC 7907</strain>
    </source>
</reference>
<dbReference type="EMBL" id="JBHLZU010000010">
    <property type="protein sequence ID" value="MFB9904622.1"/>
    <property type="molecule type" value="Genomic_DNA"/>
</dbReference>
<evidence type="ECO:0000256" key="5">
    <source>
        <dbReference type="ARBA" id="ARBA00022989"/>
    </source>
</evidence>
<sequence length="392" mass="39088">MTGNAMRITPLGVLAICVLSAVEGGITSVFGPLTGYLDRAYGVGPEGVGIALSVKFAGSLIGMLLTIFALERRPVRGPMVIASVVGCAGLVVCLLGVSWPVLLTGIFLAGGGFAAVTFGTMQVLAHAAGTRGPMLLNLSGAVFGAGAMAAPMLAVQLPDARLPMLVGGGLVLGLIGLVSLQGLSGTLPSAPREAGGFVRGIGLTPVVGGFVLAYICYIGTESGIAAWLPTHLTADGMALETAATFATGFWGATIVGRVVSGVLSRWLPVSAILLGSGVLICLAIGLTTIPAVAPLAYVLVGVGVGPVYPCGVAWLAELEPGRPRTTSWLLMSAMIGGVVFPPLVGSTITAFGTSSIPAVLGVLAIGSVASFAVAGLVIARRAATARRSTATA</sequence>
<evidence type="ECO:0000256" key="1">
    <source>
        <dbReference type="ARBA" id="ARBA00004127"/>
    </source>
</evidence>
<comment type="subcellular location">
    <subcellularLocation>
        <location evidence="1">Endomembrane system</location>
        <topology evidence="1">Multi-pass membrane protein</topology>
    </subcellularLocation>
</comment>
<accession>A0ABV5ZUQ4</accession>
<proteinExistence type="inferred from homology"/>
<dbReference type="PANTHER" id="PTHR23514">
    <property type="entry name" value="BYPASS OF STOP CODON PROTEIN 6"/>
    <property type="match status" value="1"/>
</dbReference>
<feature type="transmembrane region" description="Helical" evidence="7">
    <location>
        <begin position="105"/>
        <end position="128"/>
    </location>
</feature>
<feature type="transmembrane region" description="Helical" evidence="7">
    <location>
        <begin position="240"/>
        <end position="259"/>
    </location>
</feature>
<organism evidence="8 9">
    <name type="scientific">Allokutzneria oryzae</name>
    <dbReference type="NCBI Taxonomy" id="1378989"/>
    <lineage>
        <taxon>Bacteria</taxon>
        <taxon>Bacillati</taxon>
        <taxon>Actinomycetota</taxon>
        <taxon>Actinomycetes</taxon>
        <taxon>Pseudonocardiales</taxon>
        <taxon>Pseudonocardiaceae</taxon>
        <taxon>Allokutzneria</taxon>
    </lineage>
</organism>
<feature type="transmembrane region" description="Helical" evidence="7">
    <location>
        <begin position="80"/>
        <end position="99"/>
    </location>
</feature>
<dbReference type="InterPro" id="IPR051788">
    <property type="entry name" value="MFS_Transporter"/>
</dbReference>